<dbReference type="Proteomes" id="UP000276133">
    <property type="component" value="Unassembled WGS sequence"/>
</dbReference>
<protein>
    <submittedName>
        <fullName evidence="1">Uncharacterized protein</fullName>
    </submittedName>
</protein>
<evidence type="ECO:0000313" key="1">
    <source>
        <dbReference type="EMBL" id="RNA14269.1"/>
    </source>
</evidence>
<organism evidence="1 2">
    <name type="scientific">Brachionus plicatilis</name>
    <name type="common">Marine rotifer</name>
    <name type="synonym">Brachionus muelleri</name>
    <dbReference type="NCBI Taxonomy" id="10195"/>
    <lineage>
        <taxon>Eukaryota</taxon>
        <taxon>Metazoa</taxon>
        <taxon>Spiralia</taxon>
        <taxon>Gnathifera</taxon>
        <taxon>Rotifera</taxon>
        <taxon>Eurotatoria</taxon>
        <taxon>Monogononta</taxon>
        <taxon>Pseudotrocha</taxon>
        <taxon>Ploima</taxon>
        <taxon>Brachionidae</taxon>
        <taxon>Brachionus</taxon>
    </lineage>
</organism>
<keyword evidence="2" id="KW-1185">Reference proteome</keyword>
<dbReference type="AlphaFoldDB" id="A0A3M7QSS6"/>
<evidence type="ECO:0000313" key="2">
    <source>
        <dbReference type="Proteomes" id="UP000276133"/>
    </source>
</evidence>
<proteinExistence type="predicted"/>
<comment type="caution">
    <text evidence="1">The sequence shown here is derived from an EMBL/GenBank/DDBJ whole genome shotgun (WGS) entry which is preliminary data.</text>
</comment>
<name>A0A3M7QSS6_BRAPC</name>
<dbReference type="EMBL" id="REGN01005220">
    <property type="protein sequence ID" value="RNA14269.1"/>
    <property type="molecule type" value="Genomic_DNA"/>
</dbReference>
<sequence>MTLTELKKKIKNAFVCYFPFFLRNFGYHRCPPRRLYPVQNIHVPMSIYNIIVDEWGIYVSSYCVSDIIY</sequence>
<reference evidence="1 2" key="1">
    <citation type="journal article" date="2018" name="Sci. Rep.">
        <title>Genomic signatures of local adaptation to the degree of environmental predictability in rotifers.</title>
        <authorList>
            <person name="Franch-Gras L."/>
            <person name="Hahn C."/>
            <person name="Garcia-Roger E.M."/>
            <person name="Carmona M.J."/>
            <person name="Serra M."/>
            <person name="Gomez A."/>
        </authorList>
    </citation>
    <scope>NUCLEOTIDE SEQUENCE [LARGE SCALE GENOMIC DNA]</scope>
    <source>
        <strain evidence="1">HYR1</strain>
    </source>
</reference>
<gene>
    <name evidence="1" type="ORF">BpHYR1_007618</name>
</gene>
<accession>A0A3M7QSS6</accession>